<evidence type="ECO:0000259" key="6">
    <source>
        <dbReference type="Pfam" id="PF25963"/>
    </source>
</evidence>
<comment type="caution">
    <text evidence="7">The sequence shown here is derived from an EMBL/GenBank/DDBJ whole genome shotgun (WGS) entry which is preliminary data.</text>
</comment>
<keyword evidence="4" id="KW-0472">Membrane</keyword>
<evidence type="ECO:0000256" key="1">
    <source>
        <dbReference type="ARBA" id="ARBA00004196"/>
    </source>
</evidence>
<feature type="region of interest" description="Disordered" evidence="3">
    <location>
        <begin position="30"/>
        <end position="87"/>
    </location>
</feature>
<proteinExistence type="predicted"/>
<protein>
    <submittedName>
        <fullName evidence="7">Efflux RND transporter periplasmic adaptor subunit</fullName>
    </submittedName>
</protein>
<dbReference type="InterPro" id="IPR058633">
    <property type="entry name" value="EmrA/FarA_HH"/>
</dbReference>
<keyword evidence="4" id="KW-1133">Transmembrane helix</keyword>
<dbReference type="Pfam" id="PF25885">
    <property type="entry name" value="HH_EMRA"/>
    <property type="match status" value="1"/>
</dbReference>
<accession>A0ABT6BE53</accession>
<dbReference type="Pfam" id="PF25963">
    <property type="entry name" value="Beta-barrel_AAEA"/>
    <property type="match status" value="1"/>
</dbReference>
<reference evidence="7 8" key="1">
    <citation type="journal article" date="2024" name="Curr. Microbiol.">
        <title>Luteibacter sahnii sp. nov., A Novel Yellow-Colored Xanthomonadin Pigment Producing Probiotic Bacterium from Healthy Rice Seed Microbiome.</title>
        <authorList>
            <person name="Jaiswal G."/>
            <person name="Rana R."/>
            <person name="Nayak P.K."/>
            <person name="Chouhan R."/>
            <person name="Gandhi S.G."/>
            <person name="Patel H.K."/>
            <person name="Patil P.B."/>
        </authorList>
    </citation>
    <scope>NUCLEOTIDE SEQUENCE [LARGE SCALE GENOMIC DNA]</scope>
    <source>
        <strain evidence="7 8">PPL201</strain>
    </source>
</reference>
<evidence type="ECO:0000259" key="5">
    <source>
        <dbReference type="Pfam" id="PF25885"/>
    </source>
</evidence>
<dbReference type="Gene3D" id="2.40.30.170">
    <property type="match status" value="1"/>
</dbReference>
<sequence length="473" mass="52843">MTIENDEPRDEGANAPLPYKYRYKYLHKYGDERDPEKDGADDDAPKHNKDDSTDKDGDDGNQRKDDKDEKKEDKDEKKDDKKDKDDPKAKRRKVIVLSVIAAVFVLAGLTWLLLYIFVFTQREKTDDAYVKGDMVTISSRVAGTVVEVAVEETDRVHAGQVLVRLDPVDAKVALMNAEGQLAQAVREAQARMQQANQADAAIPQRRAQYEQARDDYNRRHPLLERRAVSAEEVDTGKRQMQQAYAALQAAEREAAAAHAQVDGTTVENFPAVIQARSQFRNAWVNSGRDAIVSPIEGYAARRQVQVGQRVQPGQDLLTVVPLQDLWVDANFKETQLEHIRIGQPVEITTDMYSDFTYHGKVVGLNAGTGSAFSLLPAENATGNWIKVVQRLPVRVAIDAEDLRKHPLRVGLSTYVTVDTHDRDGRVLADTPRTKPLVSTNVYEDEMGEADEKAKEIIRANTVDVPQPVAAKHG</sequence>
<dbReference type="PANTHER" id="PTHR30386">
    <property type="entry name" value="MEMBRANE FUSION SUBUNIT OF EMRAB-TOLC MULTIDRUG EFFLUX PUMP"/>
    <property type="match status" value="1"/>
</dbReference>
<dbReference type="Gene3D" id="2.40.50.100">
    <property type="match status" value="1"/>
</dbReference>
<dbReference type="PANTHER" id="PTHR30386:SF19">
    <property type="entry name" value="MULTIDRUG EXPORT PROTEIN EMRA-RELATED"/>
    <property type="match status" value="1"/>
</dbReference>
<keyword evidence="4" id="KW-0812">Transmembrane</keyword>
<comment type="subcellular location">
    <subcellularLocation>
        <location evidence="1">Cell envelope</location>
    </subcellularLocation>
</comment>
<evidence type="ECO:0000256" key="2">
    <source>
        <dbReference type="SAM" id="Coils"/>
    </source>
</evidence>
<feature type="coiled-coil region" evidence="2">
    <location>
        <begin position="233"/>
        <end position="267"/>
    </location>
</feature>
<keyword evidence="8" id="KW-1185">Reference proteome</keyword>
<dbReference type="Proteomes" id="UP001528850">
    <property type="component" value="Unassembled WGS sequence"/>
</dbReference>
<dbReference type="EMBL" id="JARJJS010000004">
    <property type="protein sequence ID" value="MDF4026406.1"/>
    <property type="molecule type" value="Genomic_DNA"/>
</dbReference>
<evidence type="ECO:0000313" key="8">
    <source>
        <dbReference type="Proteomes" id="UP001528850"/>
    </source>
</evidence>
<feature type="domain" description="Multidrug export protein EmrA/FarA alpha-helical hairpin" evidence="5">
    <location>
        <begin position="169"/>
        <end position="288"/>
    </location>
</feature>
<evidence type="ECO:0000256" key="3">
    <source>
        <dbReference type="SAM" id="MobiDB-lite"/>
    </source>
</evidence>
<organism evidence="7 8">
    <name type="scientific">Luteibacter sahnii</name>
    <dbReference type="NCBI Taxonomy" id="3021977"/>
    <lineage>
        <taxon>Bacteria</taxon>
        <taxon>Pseudomonadati</taxon>
        <taxon>Pseudomonadota</taxon>
        <taxon>Gammaproteobacteria</taxon>
        <taxon>Lysobacterales</taxon>
        <taxon>Rhodanobacteraceae</taxon>
        <taxon>Luteibacter</taxon>
    </lineage>
</organism>
<dbReference type="Gene3D" id="1.10.287.470">
    <property type="entry name" value="Helix hairpin bin"/>
    <property type="match status" value="1"/>
</dbReference>
<dbReference type="InterPro" id="IPR058634">
    <property type="entry name" value="AaeA-lik-b-barrel"/>
</dbReference>
<dbReference type="SUPFAM" id="SSF111369">
    <property type="entry name" value="HlyD-like secretion proteins"/>
    <property type="match status" value="2"/>
</dbReference>
<evidence type="ECO:0000313" key="7">
    <source>
        <dbReference type="EMBL" id="MDF4026406.1"/>
    </source>
</evidence>
<evidence type="ECO:0000256" key="4">
    <source>
        <dbReference type="SAM" id="Phobius"/>
    </source>
</evidence>
<dbReference type="InterPro" id="IPR050739">
    <property type="entry name" value="MFP"/>
</dbReference>
<feature type="domain" description="p-hydroxybenzoic acid efflux pump subunit AaeA-like beta-barrel" evidence="6">
    <location>
        <begin position="326"/>
        <end position="416"/>
    </location>
</feature>
<name>A0ABT6BE53_9GAMM</name>
<gene>
    <name evidence="7" type="ORF">P3W24_15640</name>
</gene>
<feature type="transmembrane region" description="Helical" evidence="4">
    <location>
        <begin position="94"/>
        <end position="118"/>
    </location>
</feature>
<keyword evidence="2" id="KW-0175">Coiled coil</keyword>